<reference evidence="2" key="1">
    <citation type="journal article" date="2019" name="Int. J. Syst. Evol. Microbiol.">
        <title>The Global Catalogue of Microorganisms (GCM) 10K type strain sequencing project: providing services to taxonomists for standard genome sequencing and annotation.</title>
        <authorList>
            <consortium name="The Broad Institute Genomics Platform"/>
            <consortium name="The Broad Institute Genome Sequencing Center for Infectious Disease"/>
            <person name="Wu L."/>
            <person name="Ma J."/>
        </authorList>
    </citation>
    <scope>NUCLEOTIDE SEQUENCE [LARGE SCALE GENOMIC DNA]</scope>
    <source>
        <strain evidence="2">JCM 6835</strain>
    </source>
</reference>
<name>A0ABP6EXG0_9ACTN</name>
<evidence type="ECO:0000313" key="2">
    <source>
        <dbReference type="Proteomes" id="UP001501666"/>
    </source>
</evidence>
<accession>A0ABP6EXG0</accession>
<organism evidence="1 2">
    <name type="scientific">Nonomuraea recticatena</name>
    <dbReference type="NCBI Taxonomy" id="46178"/>
    <lineage>
        <taxon>Bacteria</taxon>
        <taxon>Bacillati</taxon>
        <taxon>Actinomycetota</taxon>
        <taxon>Actinomycetes</taxon>
        <taxon>Streptosporangiales</taxon>
        <taxon>Streptosporangiaceae</taxon>
        <taxon>Nonomuraea</taxon>
    </lineage>
</organism>
<gene>
    <name evidence="1" type="ORF">GCM10010412_062370</name>
</gene>
<dbReference type="RefSeq" id="WP_346151294.1">
    <property type="nucleotide sequence ID" value="NZ_BAAATE010000019.1"/>
</dbReference>
<proteinExistence type="predicted"/>
<keyword evidence="2" id="KW-1185">Reference proteome</keyword>
<comment type="caution">
    <text evidence="1">The sequence shown here is derived from an EMBL/GenBank/DDBJ whole genome shotgun (WGS) entry which is preliminary data.</text>
</comment>
<protein>
    <submittedName>
        <fullName evidence="1">Uncharacterized protein</fullName>
    </submittedName>
</protein>
<evidence type="ECO:0000313" key="1">
    <source>
        <dbReference type="EMBL" id="GAA2678901.1"/>
    </source>
</evidence>
<dbReference type="Proteomes" id="UP001501666">
    <property type="component" value="Unassembled WGS sequence"/>
</dbReference>
<sequence length="60" mass="6313">MSGASPAPQQIVIDRDSGDLLAVHDALIPADGQASESGDGEVFDSYVVKRLGWTDEAPQE</sequence>
<dbReference type="EMBL" id="BAAATE010000019">
    <property type="protein sequence ID" value="GAA2678901.1"/>
    <property type="molecule type" value="Genomic_DNA"/>
</dbReference>